<dbReference type="Pfam" id="PF14325">
    <property type="entry name" value="DUF4383"/>
    <property type="match status" value="1"/>
</dbReference>
<keyword evidence="1" id="KW-0472">Membrane</keyword>
<evidence type="ECO:0000313" key="3">
    <source>
        <dbReference type="Proteomes" id="UP001296706"/>
    </source>
</evidence>
<evidence type="ECO:0000256" key="1">
    <source>
        <dbReference type="SAM" id="Phobius"/>
    </source>
</evidence>
<comment type="caution">
    <text evidence="2">The sequence shown here is derived from an EMBL/GenBank/DDBJ whole genome shotgun (WGS) entry which is preliminary data.</text>
</comment>
<dbReference type="RefSeq" id="WP_169397785.1">
    <property type="nucleotide sequence ID" value="NZ_BAAAJH010000019.1"/>
</dbReference>
<evidence type="ECO:0000313" key="2">
    <source>
        <dbReference type="EMBL" id="NMH79720.1"/>
    </source>
</evidence>
<protein>
    <submittedName>
        <fullName evidence="2">DUF4383 domain-containing protein</fullName>
    </submittedName>
</protein>
<feature type="transmembrane region" description="Helical" evidence="1">
    <location>
        <begin position="109"/>
        <end position="129"/>
    </location>
</feature>
<feature type="transmembrane region" description="Helical" evidence="1">
    <location>
        <begin position="56"/>
        <end position="74"/>
    </location>
</feature>
<keyword evidence="1" id="KW-1133">Transmembrane helix</keyword>
<dbReference type="Proteomes" id="UP001296706">
    <property type="component" value="Unassembled WGS sequence"/>
</dbReference>
<feature type="transmembrane region" description="Helical" evidence="1">
    <location>
        <begin position="20"/>
        <end position="36"/>
    </location>
</feature>
<proteinExistence type="predicted"/>
<keyword evidence="1" id="KW-0812">Transmembrane</keyword>
<reference evidence="2 3" key="1">
    <citation type="submission" date="2020-04" db="EMBL/GenBank/DDBJ databases">
        <authorList>
            <person name="Klaysubun C."/>
            <person name="Duangmal K."/>
            <person name="Lipun K."/>
        </authorList>
    </citation>
    <scope>NUCLEOTIDE SEQUENCE [LARGE SCALE GENOMIC DNA]</scope>
    <source>
        <strain evidence="2 3">JCM 11839</strain>
    </source>
</reference>
<gene>
    <name evidence="2" type="ORF">HF577_21825</name>
</gene>
<organism evidence="2 3">
    <name type="scientific">Pseudonocardia xinjiangensis</name>
    <dbReference type="NCBI Taxonomy" id="75289"/>
    <lineage>
        <taxon>Bacteria</taxon>
        <taxon>Bacillati</taxon>
        <taxon>Actinomycetota</taxon>
        <taxon>Actinomycetes</taxon>
        <taxon>Pseudonocardiales</taxon>
        <taxon>Pseudonocardiaceae</taxon>
        <taxon>Pseudonocardia</taxon>
    </lineage>
</organism>
<keyword evidence="3" id="KW-1185">Reference proteome</keyword>
<name>A0ABX1RK05_9PSEU</name>
<accession>A0ABX1RK05</accession>
<sequence>MDKVWRDSHSRLDTVHRVGAVLFGLGLWVFGILGLVNRLDPFSLDGAPVLGLSSNGLLSVISLVVGGVLITAAVRGGRTASTVTVTVGTLFVLSGLLNVLVLGTPYNLLAFRMSNVIFSLVAGALLLFLGAYGRFTGGLPEDNQYRAERRSPDDTADVPLPTVFRDAGDVIAARELAEAERAVAQHAASAAQANGVAAAMRSRRAEDRVQAWRASAS</sequence>
<dbReference type="EMBL" id="JAAXKY010000076">
    <property type="protein sequence ID" value="NMH79720.1"/>
    <property type="molecule type" value="Genomic_DNA"/>
</dbReference>
<feature type="transmembrane region" description="Helical" evidence="1">
    <location>
        <begin position="81"/>
        <end position="103"/>
    </location>
</feature>